<dbReference type="Gene3D" id="3.80.10.10">
    <property type="entry name" value="Ribonuclease Inhibitor"/>
    <property type="match status" value="1"/>
</dbReference>
<dbReference type="InterPro" id="IPR032675">
    <property type="entry name" value="LRR_dom_sf"/>
</dbReference>
<dbReference type="Gene3D" id="3.40.50.300">
    <property type="entry name" value="P-loop containing nucleotide triphosphate hydrolases"/>
    <property type="match status" value="2"/>
</dbReference>
<protein>
    <submittedName>
        <fullName evidence="6">Disease resistance protein (TIR-NBS-LRR class)</fullName>
    </submittedName>
</protein>
<evidence type="ECO:0000259" key="5">
    <source>
        <dbReference type="PROSITE" id="PS50104"/>
    </source>
</evidence>
<dbReference type="Pfam" id="PF01582">
    <property type="entry name" value="TIR"/>
    <property type="match status" value="2"/>
</dbReference>
<dbReference type="InterPro" id="IPR035897">
    <property type="entry name" value="Toll_tir_struct_dom_sf"/>
</dbReference>
<dbReference type="GO" id="GO:0007165">
    <property type="term" value="P:signal transduction"/>
    <property type="evidence" value="ECO:0007669"/>
    <property type="project" value="InterPro"/>
</dbReference>
<dbReference type="GO" id="GO:0006952">
    <property type="term" value="P:defense response"/>
    <property type="evidence" value="ECO:0007669"/>
    <property type="project" value="UniProtKB-KW"/>
</dbReference>
<dbReference type="Pfam" id="PF23282">
    <property type="entry name" value="WHD_ROQ1"/>
    <property type="match status" value="2"/>
</dbReference>
<dbReference type="GO" id="GO:0043531">
    <property type="term" value="F:ADP binding"/>
    <property type="evidence" value="ECO:0007669"/>
    <property type="project" value="InterPro"/>
</dbReference>
<dbReference type="InterPro" id="IPR002182">
    <property type="entry name" value="NB-ARC"/>
</dbReference>
<dbReference type="InterPro" id="IPR000157">
    <property type="entry name" value="TIR_dom"/>
</dbReference>
<dbReference type="EMBL" id="JARAOO010000007">
    <property type="protein sequence ID" value="KAJ7961785.1"/>
    <property type="molecule type" value="Genomic_DNA"/>
</dbReference>
<feature type="domain" description="TIR" evidence="5">
    <location>
        <begin position="13"/>
        <end position="176"/>
    </location>
</feature>
<dbReference type="PRINTS" id="PR00364">
    <property type="entry name" value="DISEASERSIST"/>
</dbReference>
<reference evidence="6" key="1">
    <citation type="journal article" date="2023" name="Science">
        <title>Elucidation of the pathway for biosynthesis of saponin adjuvants from the soapbark tree.</title>
        <authorList>
            <person name="Reed J."/>
            <person name="Orme A."/>
            <person name="El-Demerdash A."/>
            <person name="Owen C."/>
            <person name="Martin L.B.B."/>
            <person name="Misra R.C."/>
            <person name="Kikuchi S."/>
            <person name="Rejzek M."/>
            <person name="Martin A.C."/>
            <person name="Harkess A."/>
            <person name="Leebens-Mack J."/>
            <person name="Louveau T."/>
            <person name="Stephenson M.J."/>
            <person name="Osbourn A."/>
        </authorList>
    </citation>
    <scope>NUCLEOTIDE SEQUENCE</scope>
    <source>
        <strain evidence="6">S10</strain>
    </source>
</reference>
<keyword evidence="2" id="KW-0677">Repeat</keyword>
<dbReference type="InterPro" id="IPR044974">
    <property type="entry name" value="Disease_R_plants"/>
</dbReference>
<accession>A0AAD7PP60</accession>
<dbReference type="InterPro" id="IPR036390">
    <property type="entry name" value="WH_DNA-bd_sf"/>
</dbReference>
<sequence length="1589" mass="180800">MSSSTSSSSYSNWIYDVFLSYTYDVETWDNFVGHLYDALVNAGINVYKGDHDLPRGEDITSEAIQGSRISLIVFSRKYAASKWCIEQLVKIIECRMTGSLVLPVFYEVEPSEVGEQTGNFGKAFEELIERFPLDKSKVVSWSRALTEAASVPGFHRKGRSESDSVMEIVKDISRRLEESTHLFVAKYPVGIRSQVQDVIQMLDIKLDDIRMAGITGAAGIGKTTIAKAVFNEIIHNFEAGCFLANIRESWDRDNGGVRLQEHFLFETCETRIADISCVEEGSSIIKGRLSSKRVLVVLDDVDRMEQLQALSGSRDWFRSGSRIIITTRYTNLLSIDEAEKVYEVPLLNKVESLELFSWYAFKENHPREDFIRLSRRFIYHCIGLPLVLKVLGSSLFDRRIVEWESTLENLQRVPDLDIFYLLRISFDSLSDDAVKYIFLNICCSFIGMERNYVQETLEKKGYFSAEIGISVLMERELVAVDNNNKLTMHELLKEMGMEISREKSTKRQKWINDVFLSFRGIDTRNSLTGHLYSALANAGINTFIDDGDLPRGEDIELRLLEAIEGSRVSVIVFSTHYAASSWCLDELVKIIECRRTANQVVLPIFYKVEPSDVRKQTGSFAEAIEKQEKRFPSKVSSWRRALTEAGNLSGRHLADGHEGNFIDKIVIDISRMLDKTYLFIAQHPVGIESRVHDMIPLIGIAPVGVRIIGILGMSGVGKTTIAKAIYNEVRINFKGGSFLANIREVWGQDNGQIRLQEQLLTDVFMANKAEIRNVDGGIILLKERLCNRKVLVVLDDVDKWDQLKALCGNRDWFHPGSRIIITTKDEHLLKLLEVDAIYWAREMDETEALEFFSWHAFKERSPKQDFIDLSSKLVKYCGRLPLALEVLGSYLFDRKISEWENTLDKLKIIPDKDVQEKLKISFDDLSDDKMQDIFLDISFFFIGMNRNDVVQILDSCGLFAETGICVLMERCLVSVDKNNKLTMHDLLRDMGREIVRKKWPEEPEERSRLWLPEDVVDVLTKQMGTKAVKGLTLKFHRFNKLSFNTKAFKKMQRLRLLQFHHVQLSGEYNYLSKDLRWLCWHGFPLQSIPDNFYQRSLVAVDLRHSKLKLIWKDAMFLEKLKILNLSHSHYLTQTPDFSQLPNLEKLILKDCSSLSIVHESIGCLNSLLFLNFKDCQCLNNLPRSFYKLKSLKTLNISGCSKIDHLEEDVEQMVSLTTLIAGNTAIKQIPFSIVKLKSIGYLSICGHQGSSLDVFPSVIWSWMSPRNDQQFHICSSRSLTYQVSWYLRNNYSCNLQSALNGLFKLQASHIGCGSKVQQIQDFARNLTGLYSTNWTTFKRMSNVSSTSSMENLAFNNFQSVADITFSGITLNTLIIYMGGCNRVTNTPGDGILQGWTAYGLSSFFFPDADVSEWFIYKEEGPSVFFEVPHVIGGRLTGFTVGIVYSSCLDSMSSDFLTMVIIINHTKGTIQISKRVTQGLVTSHDNQLWQGILSNIEGGDEVEVIVFQPQFDVKKIAVYLAYSKPINSKMIECPPSVRSCCYDGEAGPSNSLLDPQLGNQDSFVAPTPSIEMVELTEDEENLLDIQSHNKK</sequence>
<keyword evidence="1" id="KW-0433">Leucine-rich repeat</keyword>
<dbReference type="Pfam" id="PF00931">
    <property type="entry name" value="NB-ARC"/>
    <property type="match status" value="2"/>
</dbReference>
<evidence type="ECO:0000256" key="2">
    <source>
        <dbReference type="ARBA" id="ARBA00022737"/>
    </source>
</evidence>
<dbReference type="PANTHER" id="PTHR11017">
    <property type="entry name" value="LEUCINE-RICH REPEAT-CONTAINING PROTEIN"/>
    <property type="match status" value="1"/>
</dbReference>
<name>A0AAD7PP60_QUISA</name>
<dbReference type="SUPFAM" id="SSF46785">
    <property type="entry name" value="Winged helix' DNA-binding domain"/>
    <property type="match status" value="2"/>
</dbReference>
<dbReference type="InterPro" id="IPR027417">
    <property type="entry name" value="P-loop_NTPase"/>
</dbReference>
<dbReference type="PROSITE" id="PS50104">
    <property type="entry name" value="TIR"/>
    <property type="match status" value="2"/>
</dbReference>
<dbReference type="SUPFAM" id="SSF52058">
    <property type="entry name" value="L domain-like"/>
    <property type="match status" value="1"/>
</dbReference>
<dbReference type="Gene3D" id="1.10.8.430">
    <property type="entry name" value="Helical domain of apoptotic protease-activating factors"/>
    <property type="match status" value="2"/>
</dbReference>
<keyword evidence="4" id="KW-0520">NAD</keyword>
<dbReference type="SMART" id="SM00255">
    <property type="entry name" value="TIR"/>
    <property type="match status" value="2"/>
</dbReference>
<dbReference type="KEGG" id="qsa:O6P43_017091"/>
<dbReference type="SUPFAM" id="SSF52200">
    <property type="entry name" value="Toll/Interleukin receptor TIR domain"/>
    <property type="match status" value="2"/>
</dbReference>
<evidence type="ECO:0000313" key="6">
    <source>
        <dbReference type="EMBL" id="KAJ7961785.1"/>
    </source>
</evidence>
<gene>
    <name evidence="6" type="ORF">O6P43_017091</name>
</gene>
<dbReference type="InterPro" id="IPR003593">
    <property type="entry name" value="AAA+_ATPase"/>
</dbReference>
<evidence type="ECO:0000256" key="1">
    <source>
        <dbReference type="ARBA" id="ARBA00022614"/>
    </source>
</evidence>
<comment type="caution">
    <text evidence="6">The sequence shown here is derived from an EMBL/GenBank/DDBJ whole genome shotgun (WGS) entry which is preliminary data.</text>
</comment>
<dbReference type="SUPFAM" id="SSF52540">
    <property type="entry name" value="P-loop containing nucleoside triphosphate hydrolases"/>
    <property type="match status" value="2"/>
</dbReference>
<dbReference type="InterPro" id="IPR058192">
    <property type="entry name" value="WHD_ROQ1-like"/>
</dbReference>
<evidence type="ECO:0000256" key="4">
    <source>
        <dbReference type="ARBA" id="ARBA00023027"/>
    </source>
</evidence>
<organism evidence="6 7">
    <name type="scientific">Quillaja saponaria</name>
    <name type="common">Soap bark tree</name>
    <dbReference type="NCBI Taxonomy" id="32244"/>
    <lineage>
        <taxon>Eukaryota</taxon>
        <taxon>Viridiplantae</taxon>
        <taxon>Streptophyta</taxon>
        <taxon>Embryophyta</taxon>
        <taxon>Tracheophyta</taxon>
        <taxon>Spermatophyta</taxon>
        <taxon>Magnoliopsida</taxon>
        <taxon>eudicotyledons</taxon>
        <taxon>Gunneridae</taxon>
        <taxon>Pentapetalae</taxon>
        <taxon>rosids</taxon>
        <taxon>fabids</taxon>
        <taxon>Fabales</taxon>
        <taxon>Quillajaceae</taxon>
        <taxon>Quillaja</taxon>
    </lineage>
</organism>
<dbReference type="FunFam" id="3.40.50.10140:FF:000007">
    <property type="entry name" value="Disease resistance protein (TIR-NBS-LRR class)"/>
    <property type="match status" value="1"/>
</dbReference>
<keyword evidence="7" id="KW-1185">Reference proteome</keyword>
<feature type="domain" description="TIR" evidence="5">
    <location>
        <begin position="510"/>
        <end position="673"/>
    </location>
</feature>
<dbReference type="Gene3D" id="3.40.50.10140">
    <property type="entry name" value="Toll/interleukin-1 receptor homology (TIR) domain"/>
    <property type="match status" value="2"/>
</dbReference>
<proteinExistence type="predicted"/>
<evidence type="ECO:0000256" key="3">
    <source>
        <dbReference type="ARBA" id="ARBA00022821"/>
    </source>
</evidence>
<evidence type="ECO:0000313" key="7">
    <source>
        <dbReference type="Proteomes" id="UP001163823"/>
    </source>
</evidence>
<dbReference type="PANTHER" id="PTHR11017:SF560">
    <property type="entry name" value="RESISTANCE PROTEIN (TIR-NBS-LRR CLASS), PUTATIVE-RELATED"/>
    <property type="match status" value="1"/>
</dbReference>
<dbReference type="SMART" id="SM00382">
    <property type="entry name" value="AAA"/>
    <property type="match status" value="2"/>
</dbReference>
<dbReference type="Proteomes" id="UP001163823">
    <property type="component" value="Chromosome 7"/>
</dbReference>
<dbReference type="InterPro" id="IPR042197">
    <property type="entry name" value="Apaf_helical"/>
</dbReference>
<keyword evidence="3" id="KW-0611">Plant defense</keyword>